<dbReference type="GO" id="GO:1904680">
    <property type="term" value="F:peptide transmembrane transporter activity"/>
    <property type="evidence" value="ECO:0007669"/>
    <property type="project" value="TreeGrafter"/>
</dbReference>
<dbReference type="PROSITE" id="PS51257">
    <property type="entry name" value="PROKAR_LIPOPROTEIN"/>
    <property type="match status" value="1"/>
</dbReference>
<dbReference type="PIRSF" id="PIRSF002741">
    <property type="entry name" value="MppA"/>
    <property type="match status" value="1"/>
</dbReference>
<dbReference type="GO" id="GO:0042597">
    <property type="term" value="C:periplasmic space"/>
    <property type="evidence" value="ECO:0007669"/>
    <property type="project" value="UniProtKB-ARBA"/>
</dbReference>
<dbReference type="InterPro" id="IPR000914">
    <property type="entry name" value="SBP_5_dom"/>
</dbReference>
<proteinExistence type="inferred from homology"/>
<organism evidence="8 9">
    <name type="scientific">Clostridium neonatale</name>
    <dbReference type="NCBI Taxonomy" id="137838"/>
    <lineage>
        <taxon>Bacteria</taxon>
        <taxon>Bacillati</taxon>
        <taxon>Bacillota</taxon>
        <taxon>Clostridia</taxon>
        <taxon>Eubacteriales</taxon>
        <taxon>Clostridiaceae</taxon>
        <taxon>Clostridium</taxon>
    </lineage>
</organism>
<feature type="signal peptide" evidence="5">
    <location>
        <begin position="1"/>
        <end position="25"/>
    </location>
</feature>
<dbReference type="Gene3D" id="3.10.105.10">
    <property type="entry name" value="Dipeptide-binding Protein, Domain 3"/>
    <property type="match status" value="1"/>
</dbReference>
<evidence type="ECO:0000256" key="5">
    <source>
        <dbReference type="SAM" id="SignalP"/>
    </source>
</evidence>
<dbReference type="EMBL" id="CAKJVE010000004">
    <property type="protein sequence ID" value="CAG9710241.1"/>
    <property type="molecule type" value="Genomic_DNA"/>
</dbReference>
<evidence type="ECO:0000256" key="2">
    <source>
        <dbReference type="ARBA" id="ARBA00005695"/>
    </source>
</evidence>
<feature type="domain" description="Solute-binding protein family 5" evidence="6">
    <location>
        <begin position="82"/>
        <end position="501"/>
    </location>
</feature>
<evidence type="ECO:0000259" key="6">
    <source>
        <dbReference type="Pfam" id="PF00496"/>
    </source>
</evidence>
<evidence type="ECO:0000313" key="7">
    <source>
        <dbReference type="EMBL" id="CAG9710241.1"/>
    </source>
</evidence>
<dbReference type="InterPro" id="IPR030678">
    <property type="entry name" value="Peptide/Ni-bd"/>
</dbReference>
<dbReference type="InterPro" id="IPR039424">
    <property type="entry name" value="SBP_5"/>
</dbReference>
<dbReference type="SUPFAM" id="SSF53850">
    <property type="entry name" value="Periplasmic binding protein-like II"/>
    <property type="match status" value="1"/>
</dbReference>
<feature type="chain" id="PRO_5042724672" evidence="5">
    <location>
        <begin position="26"/>
        <end position="615"/>
    </location>
</feature>
<comment type="similarity">
    <text evidence="2">Belongs to the bacterial solute-binding protein 5 family.</text>
</comment>
<evidence type="ECO:0000256" key="3">
    <source>
        <dbReference type="ARBA" id="ARBA00022448"/>
    </source>
</evidence>
<dbReference type="GO" id="GO:0043190">
    <property type="term" value="C:ATP-binding cassette (ABC) transporter complex"/>
    <property type="evidence" value="ECO:0007669"/>
    <property type="project" value="InterPro"/>
</dbReference>
<sequence length="615" mass="69961">MKKSLFKRLISMAISTVLLSTSVLGCGSNSGSSADGDNAEYRQVYSEEIKTLNYLKTAETNEFGALANMVDTLVEYDKYGVVKPCLATEWSANEDNTVWTFKIREGVKWVTKDGDEYADVEAQDFVDSLKYVLNNKNESETADIAAGIIKNGEKFYSGEITDFNEVGVKAVDKYTLQYTLEKPAPYFLSMLTYVCFFPVNGKFLEEKGDEFGTDPENILYNGGYVFDTFEPQSSRVYVANDKYWDKDNIKIKRIKLIYNKEASTLAPEMYLRNEIDYVEQIPSDLVEEWFKSDEKKDIIHQRKNGFYSYFYAFNFDPQFSEEYEPANWKKAVNNENFRQAIFHALDRKAAIMVSEPYDPQSQMLNTITPKNFVDIKGTDYTQVGGLAEVTNRDSYDENTAKEFKEKAMKELQGSVTFPVKVLLPYNSGTSDNAKREQVVEQQLERTLGTDFIDVQIEAKPPTGYLKDVRRAGNYALLLCNWGPDYADPETYSDPFATGGSYNKPELAENGVGEEYEKMLDEAKAESTDIQKRYELFASAESYLINKALVIPYTVNGGTYEVSKLNPFDAQFSPFGVISEKFKGQTMLEKSMSNEEYKAALEKWQSERTEALKKAA</sequence>
<reference evidence="7" key="2">
    <citation type="submission" date="2021-10" db="EMBL/GenBank/DDBJ databases">
        <authorList>
            <person name="Mesa V."/>
        </authorList>
    </citation>
    <scope>NUCLEOTIDE SEQUENCE</scope>
    <source>
        <strain evidence="7">CC3_PB</strain>
    </source>
</reference>
<accession>A0A653AP19</accession>
<dbReference type="EMBL" id="UWJD01000001">
    <property type="protein sequence ID" value="VCT83410.1"/>
    <property type="molecule type" value="Genomic_DNA"/>
</dbReference>
<protein>
    <submittedName>
        <fullName evidence="7">Oligopeptide ABC transporter, substrate-binding protein</fullName>
    </submittedName>
    <submittedName>
        <fullName evidence="8">Oligopeptide-binding protein SarA</fullName>
    </submittedName>
</protein>
<dbReference type="Gene3D" id="3.90.76.10">
    <property type="entry name" value="Dipeptide-binding Protein, Domain 1"/>
    <property type="match status" value="1"/>
</dbReference>
<dbReference type="GeneID" id="68876346"/>
<dbReference type="InterPro" id="IPR023765">
    <property type="entry name" value="SBP_5_CS"/>
</dbReference>
<dbReference type="Gene3D" id="3.40.190.10">
    <property type="entry name" value="Periplasmic binding protein-like II"/>
    <property type="match status" value="1"/>
</dbReference>
<evidence type="ECO:0000313" key="8">
    <source>
        <dbReference type="EMBL" id="VCT83410.1"/>
    </source>
</evidence>
<dbReference type="PANTHER" id="PTHR30290:SF10">
    <property type="entry name" value="PERIPLASMIC OLIGOPEPTIDE-BINDING PROTEIN-RELATED"/>
    <property type="match status" value="1"/>
</dbReference>
<keyword evidence="4 5" id="KW-0732">Signal</keyword>
<dbReference type="PANTHER" id="PTHR30290">
    <property type="entry name" value="PERIPLASMIC BINDING COMPONENT OF ABC TRANSPORTER"/>
    <property type="match status" value="1"/>
</dbReference>
<comment type="subcellular location">
    <subcellularLocation>
        <location evidence="1">Cell membrane</location>
        <topology evidence="1">Lipid-anchor</topology>
    </subcellularLocation>
</comment>
<evidence type="ECO:0000313" key="9">
    <source>
        <dbReference type="Proteomes" id="UP000431451"/>
    </source>
</evidence>
<evidence type="ECO:0000256" key="1">
    <source>
        <dbReference type="ARBA" id="ARBA00004193"/>
    </source>
</evidence>
<dbReference type="RefSeq" id="WP_200847539.1">
    <property type="nucleotide sequence ID" value="NZ_CAKJVE010000004.1"/>
</dbReference>
<gene>
    <name evidence="8" type="primary">sarA</name>
    <name evidence="7" type="synonym">oppA</name>
    <name evidence="7" type="ORF">CNEO_44665</name>
    <name evidence="8" type="ORF">CNEONATNEC25_01006</name>
</gene>
<dbReference type="AlphaFoldDB" id="A0A653AP19"/>
<dbReference type="Pfam" id="PF00496">
    <property type="entry name" value="SBP_bac_5"/>
    <property type="match status" value="1"/>
</dbReference>
<keyword evidence="3" id="KW-0813">Transport</keyword>
<evidence type="ECO:0000256" key="4">
    <source>
        <dbReference type="ARBA" id="ARBA00022729"/>
    </source>
</evidence>
<name>A0A653AP19_9CLOT</name>
<dbReference type="Proteomes" id="UP000431451">
    <property type="component" value="Unassembled WGS sequence"/>
</dbReference>
<dbReference type="GO" id="GO:0015833">
    <property type="term" value="P:peptide transport"/>
    <property type="evidence" value="ECO:0007669"/>
    <property type="project" value="TreeGrafter"/>
</dbReference>
<reference evidence="8 9" key="1">
    <citation type="submission" date="2018-06" db="EMBL/GenBank/DDBJ databases">
        <authorList>
            <consortium name="IHU Genomes"/>
        </authorList>
    </citation>
    <scope>NUCLEOTIDE SEQUENCE [LARGE SCALE GENOMIC DNA]</scope>
    <source>
        <strain evidence="8 9">NEC25</strain>
    </source>
</reference>
<dbReference type="PROSITE" id="PS01040">
    <property type="entry name" value="SBP_BACTERIAL_5"/>
    <property type="match status" value="1"/>
</dbReference>
<dbReference type="Proteomes" id="UP000789738">
    <property type="component" value="Unassembled WGS sequence"/>
</dbReference>
<dbReference type="CDD" id="cd08504">
    <property type="entry name" value="PBP2_OppA"/>
    <property type="match status" value="1"/>
</dbReference>